<evidence type="ECO:0000313" key="2">
    <source>
        <dbReference type="EMBL" id="PNZ28864.1"/>
    </source>
</evidence>
<reference evidence="2 3" key="1">
    <citation type="submission" date="2017-08" db="EMBL/GenBank/DDBJ databases">
        <title>Draft genome sequences of 64 type strains of genus Staph aureus.</title>
        <authorList>
            <person name="Cole K."/>
            <person name="Golubchik T."/>
            <person name="Russell J."/>
            <person name="Foster D."/>
            <person name="Llewelyn M."/>
            <person name="Wilson D."/>
            <person name="Crook D."/>
            <person name="Paul J."/>
        </authorList>
    </citation>
    <scope>NUCLEOTIDE SEQUENCE [LARGE SCALE GENOMIC DNA]</scope>
    <source>
        <strain evidence="2 3">DSM 21968</strain>
    </source>
</reference>
<keyword evidence="1" id="KW-0472">Membrane</keyword>
<dbReference type="EMBL" id="PPRF01000019">
    <property type="protein sequence ID" value="PNZ28864.1"/>
    <property type="molecule type" value="Genomic_DNA"/>
</dbReference>
<accession>A0A2K3YU70</accession>
<proteinExistence type="predicted"/>
<keyword evidence="1" id="KW-0812">Transmembrane</keyword>
<dbReference type="Proteomes" id="UP000242752">
    <property type="component" value="Unassembled WGS sequence"/>
</dbReference>
<sequence length="63" mass="7464">MKKHLLSRKAFTLPLLFVIFSAYILFISFFITIYSLKLNTLDALSDYYQNEIDTTLRLNEVKQ</sequence>
<name>A0A2K3YU70_9STAP</name>
<keyword evidence="1" id="KW-1133">Transmembrane helix</keyword>
<dbReference type="AlphaFoldDB" id="A0A2K3YU70"/>
<dbReference type="OrthoDB" id="9948239at2"/>
<protein>
    <submittedName>
        <fullName evidence="2">Uncharacterized protein</fullName>
    </submittedName>
</protein>
<evidence type="ECO:0000256" key="1">
    <source>
        <dbReference type="SAM" id="Phobius"/>
    </source>
</evidence>
<comment type="caution">
    <text evidence="2">The sequence shown here is derived from an EMBL/GenBank/DDBJ whole genome shotgun (WGS) entry which is preliminary data.</text>
</comment>
<feature type="transmembrane region" description="Helical" evidence="1">
    <location>
        <begin position="12"/>
        <end position="36"/>
    </location>
</feature>
<evidence type="ECO:0000313" key="3">
    <source>
        <dbReference type="Proteomes" id="UP000242752"/>
    </source>
</evidence>
<keyword evidence="3" id="KW-1185">Reference proteome</keyword>
<gene>
    <name evidence="2" type="ORF">CD122_03985</name>
</gene>
<organism evidence="2 3">
    <name type="scientific">Staphylococcus rostri</name>
    <dbReference type="NCBI Taxonomy" id="522262"/>
    <lineage>
        <taxon>Bacteria</taxon>
        <taxon>Bacillati</taxon>
        <taxon>Bacillota</taxon>
        <taxon>Bacilli</taxon>
        <taxon>Bacillales</taxon>
        <taxon>Staphylococcaceae</taxon>
        <taxon>Staphylococcus</taxon>
    </lineage>
</organism>